<accession>A0A9P9ACZ2</accession>
<dbReference type="SUPFAM" id="SSF56752">
    <property type="entry name" value="D-aminoacid aminotransferase-like PLP-dependent enzymes"/>
    <property type="match status" value="1"/>
</dbReference>
<sequence length="275" mass="30430">MGVDFQLFTSLRKDAALDETPDHGPDHAGWNKTHKSSIYMLDYHRDRMLRAATHWNWAAAVDVLQGDNGLLHLAEFIDSSTAERGSPLRVKVLVAQDGQLACESSLVPAVPSQNLFPRRLPPPDAPAAEGDPLKENTFEVLPDGETTLRSEYTHYKTTKRAMYDGARSRAGISLTDKKEVLLVNQDDGSIMEGSLTTPWFWRGGRWVTPPVPAVFSMDRGSGGQDGTTRRWALERGLAVEEAVHVDTLIDGEECWISNGVRGFIHGKVRLSPKLT</sequence>
<evidence type="ECO:0000313" key="2">
    <source>
        <dbReference type="Proteomes" id="UP000770015"/>
    </source>
</evidence>
<dbReference type="AlphaFoldDB" id="A0A9P9ACZ2"/>
<dbReference type="Gene3D" id="3.30.470.10">
    <property type="match status" value="1"/>
</dbReference>
<keyword evidence="1" id="KW-0808">Transferase</keyword>
<keyword evidence="1" id="KW-0032">Aminotransferase</keyword>
<dbReference type="InterPro" id="IPR043132">
    <property type="entry name" value="BCAT-like_C"/>
</dbReference>
<proteinExistence type="predicted"/>
<dbReference type="OrthoDB" id="5288718at2759"/>
<dbReference type="InterPro" id="IPR036038">
    <property type="entry name" value="Aminotransferase-like"/>
</dbReference>
<dbReference type="InterPro" id="IPR043131">
    <property type="entry name" value="BCAT-like_N"/>
</dbReference>
<dbReference type="InterPro" id="IPR001544">
    <property type="entry name" value="Aminotrans_IV"/>
</dbReference>
<dbReference type="Pfam" id="PF01063">
    <property type="entry name" value="Aminotran_4"/>
    <property type="match status" value="1"/>
</dbReference>
<dbReference type="Proteomes" id="UP000770015">
    <property type="component" value="Unassembled WGS sequence"/>
</dbReference>
<dbReference type="GO" id="GO:0008483">
    <property type="term" value="F:transaminase activity"/>
    <property type="evidence" value="ECO:0007669"/>
    <property type="project" value="UniProtKB-KW"/>
</dbReference>
<comment type="caution">
    <text evidence="1">The sequence shown here is derived from an EMBL/GenBank/DDBJ whole genome shotgun (WGS) entry which is preliminary data.</text>
</comment>
<keyword evidence="2" id="KW-1185">Reference proteome</keyword>
<reference evidence="1" key="1">
    <citation type="journal article" date="2021" name="Nat. Commun.">
        <title>Genetic determinants of endophytism in the Arabidopsis root mycobiome.</title>
        <authorList>
            <person name="Mesny F."/>
            <person name="Miyauchi S."/>
            <person name="Thiergart T."/>
            <person name="Pickel B."/>
            <person name="Atanasova L."/>
            <person name="Karlsson M."/>
            <person name="Huettel B."/>
            <person name="Barry K.W."/>
            <person name="Haridas S."/>
            <person name="Chen C."/>
            <person name="Bauer D."/>
            <person name="Andreopoulos W."/>
            <person name="Pangilinan J."/>
            <person name="LaButti K."/>
            <person name="Riley R."/>
            <person name="Lipzen A."/>
            <person name="Clum A."/>
            <person name="Drula E."/>
            <person name="Henrissat B."/>
            <person name="Kohler A."/>
            <person name="Grigoriev I.V."/>
            <person name="Martin F.M."/>
            <person name="Hacquard S."/>
        </authorList>
    </citation>
    <scope>NUCLEOTIDE SEQUENCE</scope>
    <source>
        <strain evidence="1">MPI-SDFR-AT-0117</strain>
    </source>
</reference>
<organism evidence="1 2">
    <name type="scientific">Plectosphaerella plurivora</name>
    <dbReference type="NCBI Taxonomy" id="936078"/>
    <lineage>
        <taxon>Eukaryota</taxon>
        <taxon>Fungi</taxon>
        <taxon>Dikarya</taxon>
        <taxon>Ascomycota</taxon>
        <taxon>Pezizomycotina</taxon>
        <taxon>Sordariomycetes</taxon>
        <taxon>Hypocreomycetidae</taxon>
        <taxon>Glomerellales</taxon>
        <taxon>Plectosphaerellaceae</taxon>
        <taxon>Plectosphaerella</taxon>
    </lineage>
</organism>
<dbReference type="Gene3D" id="3.20.10.10">
    <property type="entry name" value="D-amino Acid Aminotransferase, subunit A, domain 2"/>
    <property type="match status" value="1"/>
</dbReference>
<evidence type="ECO:0000313" key="1">
    <source>
        <dbReference type="EMBL" id="KAH6696916.1"/>
    </source>
</evidence>
<dbReference type="EMBL" id="JAGSXJ010000001">
    <property type="protein sequence ID" value="KAH6696916.1"/>
    <property type="molecule type" value="Genomic_DNA"/>
</dbReference>
<protein>
    <submittedName>
        <fullName evidence="1">Aminotransferase</fullName>
    </submittedName>
</protein>
<name>A0A9P9ACZ2_9PEZI</name>
<gene>
    <name evidence="1" type="ORF">F5X68DRAFT_748</name>
</gene>